<feature type="domain" description="RNA polymerase III subunit RPC82-related helix-turn-helix" evidence="11">
    <location>
        <begin position="8"/>
        <end position="63"/>
    </location>
</feature>
<dbReference type="InterPro" id="IPR008806">
    <property type="entry name" value="RNA_pol_III_Rpc82_C"/>
</dbReference>
<comment type="subunit">
    <text evidence="3 9">Component of the RNA polymerase III (Pol III) complex consisting of 17 subunits.</text>
</comment>
<evidence type="ECO:0000259" key="10">
    <source>
        <dbReference type="Pfam" id="PF05645"/>
    </source>
</evidence>
<dbReference type="Gene3D" id="6.10.140.1450">
    <property type="match status" value="1"/>
</dbReference>
<evidence type="ECO:0000256" key="5">
    <source>
        <dbReference type="ARBA" id="ARBA00022478"/>
    </source>
</evidence>
<keyword evidence="14" id="KW-1185">Reference proteome</keyword>
<proteinExistence type="inferred from homology"/>
<dbReference type="InterPro" id="IPR036388">
    <property type="entry name" value="WH-like_DNA-bd_sf"/>
</dbReference>
<evidence type="ECO:0000313" key="14">
    <source>
        <dbReference type="Proteomes" id="UP000193498"/>
    </source>
</evidence>
<evidence type="ECO:0000256" key="9">
    <source>
        <dbReference type="RuleBase" id="RU367076"/>
    </source>
</evidence>
<dbReference type="Proteomes" id="UP000193498">
    <property type="component" value="Unassembled WGS sequence"/>
</dbReference>
<dbReference type="GO" id="GO:0006351">
    <property type="term" value="P:DNA-templated transcription"/>
    <property type="evidence" value="ECO:0007669"/>
    <property type="project" value="InterPro"/>
</dbReference>
<evidence type="ECO:0000259" key="12">
    <source>
        <dbReference type="Pfam" id="PF22536"/>
    </source>
</evidence>
<protein>
    <recommendedName>
        <fullName evidence="4 9">DNA-directed RNA polymerase III subunit RPC3</fullName>
        <shortName evidence="9">RNA polymerase III subunit C3</shortName>
    </recommendedName>
</protein>
<dbReference type="InterPro" id="IPR055207">
    <property type="entry name" value="POLR3C_WHD"/>
</dbReference>
<feature type="domain" description="RNA polymerase III Rpc82 C -terminal" evidence="10">
    <location>
        <begin position="144"/>
        <end position="370"/>
    </location>
</feature>
<dbReference type="EMBL" id="MCFE01000009">
    <property type="protein sequence ID" value="ORY07316.1"/>
    <property type="molecule type" value="Genomic_DNA"/>
</dbReference>
<evidence type="ECO:0000256" key="7">
    <source>
        <dbReference type="ARBA" id="ARBA00023242"/>
    </source>
</evidence>
<keyword evidence="6 9" id="KW-0804">Transcription</keyword>
<dbReference type="InParanoid" id="A0A1Y1ZAW4"/>
<dbReference type="STRING" id="1314790.A0A1Y1ZAW4"/>
<dbReference type="Pfam" id="PF20912">
    <property type="entry name" value="RPC3_helical"/>
    <property type="match status" value="1"/>
</dbReference>
<dbReference type="InterPro" id="IPR013197">
    <property type="entry name" value="RNA_pol_III_RPC82-rel_HTH"/>
</dbReference>
<dbReference type="AlphaFoldDB" id="A0A1Y1ZAW4"/>
<evidence type="ECO:0000256" key="3">
    <source>
        <dbReference type="ARBA" id="ARBA00011206"/>
    </source>
</evidence>
<dbReference type="PANTHER" id="PTHR12949">
    <property type="entry name" value="RNA POLYMERASE III DNA DIRECTED -RELATED"/>
    <property type="match status" value="1"/>
</dbReference>
<name>A0A1Y1ZAW4_9FUNG</name>
<comment type="caution">
    <text evidence="13">The sequence shown here is derived from an EMBL/GenBank/DDBJ whole genome shotgun (WGS) entry which is preliminary data.</text>
</comment>
<gene>
    <name evidence="13" type="ORF">K493DRAFT_310240</name>
</gene>
<comment type="similarity">
    <text evidence="2 9">Belongs to the RNA polymerase beta chain family.</text>
</comment>
<dbReference type="InterPro" id="IPR036390">
    <property type="entry name" value="WH_DNA-bd_sf"/>
</dbReference>
<reference evidence="13 14" key="1">
    <citation type="submission" date="2016-07" db="EMBL/GenBank/DDBJ databases">
        <title>Pervasive Adenine N6-methylation of Active Genes in Fungi.</title>
        <authorList>
            <consortium name="DOE Joint Genome Institute"/>
            <person name="Mondo S.J."/>
            <person name="Dannebaum R.O."/>
            <person name="Kuo R.C."/>
            <person name="Labutti K."/>
            <person name="Haridas S."/>
            <person name="Kuo A."/>
            <person name="Salamov A."/>
            <person name="Ahrendt S.R."/>
            <person name="Lipzen A."/>
            <person name="Sullivan W."/>
            <person name="Andreopoulos W.B."/>
            <person name="Clum A."/>
            <person name="Lindquist E."/>
            <person name="Daum C."/>
            <person name="Ramamoorthy G.K."/>
            <person name="Gryganskyi A."/>
            <person name="Culley D."/>
            <person name="Magnuson J.K."/>
            <person name="James T.Y."/>
            <person name="O'Malley M.A."/>
            <person name="Stajich J.E."/>
            <person name="Spatafora J.W."/>
            <person name="Visel A."/>
            <person name="Grigoriev I.V."/>
        </authorList>
    </citation>
    <scope>NUCLEOTIDE SEQUENCE [LARGE SCALE GENOMIC DNA]</scope>
    <source>
        <strain evidence="13 14">CBS 931.73</strain>
    </source>
</reference>
<accession>A0A1Y1ZAW4</accession>
<feature type="domain" description="DNA-directed RNA polymerase III subunit RPC3 winged-helix" evidence="12">
    <location>
        <begin position="375"/>
        <end position="451"/>
    </location>
</feature>
<dbReference type="GO" id="GO:0005666">
    <property type="term" value="C:RNA polymerase III complex"/>
    <property type="evidence" value="ECO:0007669"/>
    <property type="project" value="UniProtKB-UniRule"/>
</dbReference>
<evidence type="ECO:0000313" key="13">
    <source>
        <dbReference type="EMBL" id="ORY07316.1"/>
    </source>
</evidence>
<dbReference type="OrthoDB" id="272392at2759"/>
<evidence type="ECO:0000259" key="11">
    <source>
        <dbReference type="Pfam" id="PF08221"/>
    </source>
</evidence>
<dbReference type="PANTHER" id="PTHR12949:SF0">
    <property type="entry name" value="DNA-DIRECTED RNA POLYMERASE III SUBUNIT RPC3"/>
    <property type="match status" value="1"/>
</dbReference>
<dbReference type="Gene3D" id="1.10.10.10">
    <property type="entry name" value="Winged helix-like DNA-binding domain superfamily/Winged helix DNA-binding domain"/>
    <property type="match status" value="4"/>
</dbReference>
<organism evidence="13 14">
    <name type="scientific">Basidiobolus meristosporus CBS 931.73</name>
    <dbReference type="NCBI Taxonomy" id="1314790"/>
    <lineage>
        <taxon>Eukaryota</taxon>
        <taxon>Fungi</taxon>
        <taxon>Fungi incertae sedis</taxon>
        <taxon>Zoopagomycota</taxon>
        <taxon>Entomophthoromycotina</taxon>
        <taxon>Basidiobolomycetes</taxon>
        <taxon>Basidiobolales</taxon>
        <taxon>Basidiobolaceae</taxon>
        <taxon>Basidiobolus</taxon>
    </lineage>
</organism>
<dbReference type="Pfam" id="PF08221">
    <property type="entry name" value="HTH_9"/>
    <property type="match status" value="1"/>
</dbReference>
<dbReference type="GO" id="GO:0003697">
    <property type="term" value="F:single-stranded DNA binding"/>
    <property type="evidence" value="ECO:0007669"/>
    <property type="project" value="UniProtKB-UniRule"/>
</dbReference>
<evidence type="ECO:0000256" key="1">
    <source>
        <dbReference type="ARBA" id="ARBA00004123"/>
    </source>
</evidence>
<evidence type="ECO:0000256" key="8">
    <source>
        <dbReference type="ARBA" id="ARBA00025127"/>
    </source>
</evidence>
<sequence length="536" mass="61228">MSVTVVRLCRDVLLEDFGPVVQRVGTVLVKKGRLPLSQIKLLAKLSLRQVRESLLILIQHNLVYHAETGETGATVTYYEANVEEILARLRIGLIINSASEWFGKEGGVIIRLLLNRGMMRLKDLRAVLELEKGKINKNVVFTKVFTQMARGRYIRAVTPTDKISPTDRSISEQAKEMEQFKSPPTAQELANLKKIREEKEVAEINSNVIVGMKRKMVDSETGPNKKSNVDAETLEEVDQDVYWKINYEQFNLKLRNKSIVRFVDDRINKGAAAVMKAAFSVVEDRMRQCKEEKSVVMSATLITHNLPSEINLQNDVIMDVEGTNFKPSQQQLTNELLDLLCNDHVKFMVKEDERGSGQYRINLEKIAEALKVRLVESVVAEKYGSISARLMRILVSKQKLDEKQVAKIAMVPGKDAREKLHQLATAGLLEVQEVPKSADRAPSRTFYLWHVPMKRCQEVILEDCYKALASVRQRRNEEIKMRARLLEKTQREDVKANQDLLSASDKAQLELLNKVLDWLEVAEVRLDEMVMILRDY</sequence>
<dbReference type="SUPFAM" id="SSF46785">
    <property type="entry name" value="Winged helix' DNA-binding domain"/>
    <property type="match status" value="1"/>
</dbReference>
<dbReference type="Pfam" id="PF05645">
    <property type="entry name" value="RNA_pol_Rpc82"/>
    <property type="match status" value="1"/>
</dbReference>
<keyword evidence="7 9" id="KW-0539">Nucleus</keyword>
<dbReference type="Pfam" id="PF22536">
    <property type="entry name" value="WHD_POLR3C"/>
    <property type="match status" value="1"/>
</dbReference>
<dbReference type="InterPro" id="IPR039748">
    <property type="entry name" value="RPC3"/>
</dbReference>
<dbReference type="FunFam" id="1.10.10.10:FF:000420">
    <property type="entry name" value="RNA polymerase III subunit, putative"/>
    <property type="match status" value="1"/>
</dbReference>
<evidence type="ECO:0000256" key="2">
    <source>
        <dbReference type="ARBA" id="ARBA00006835"/>
    </source>
</evidence>
<keyword evidence="5 9" id="KW-0240">DNA-directed RNA polymerase</keyword>
<evidence type="ECO:0000256" key="4">
    <source>
        <dbReference type="ARBA" id="ARBA00016689"/>
    </source>
</evidence>
<dbReference type="FunCoup" id="A0A1Y1ZAW4">
    <property type="interactions" value="981"/>
</dbReference>
<comment type="function">
    <text evidence="8 9">DNA-dependent RNA polymerase catalyzes the transcription of DNA into RNA using the four ribonucleoside triphosphates as substrates. Specific core component of RNA polymerase III which synthesizes small RNAs, such as 5S rRNA and tRNAs.</text>
</comment>
<evidence type="ECO:0000256" key="6">
    <source>
        <dbReference type="ARBA" id="ARBA00023163"/>
    </source>
</evidence>
<comment type="subcellular location">
    <subcellularLocation>
        <location evidence="1 9">Nucleus</location>
    </subcellularLocation>
</comment>